<dbReference type="GO" id="GO:0022857">
    <property type="term" value="F:transmembrane transporter activity"/>
    <property type="evidence" value="ECO:0007669"/>
    <property type="project" value="InterPro"/>
</dbReference>
<keyword evidence="4" id="KW-0813">Transport</keyword>
<feature type="non-terminal residue" evidence="8">
    <location>
        <position position="1"/>
    </location>
</feature>
<organism evidence="8">
    <name type="scientific">Arion vulgaris</name>
    <dbReference type="NCBI Taxonomy" id="1028688"/>
    <lineage>
        <taxon>Eukaryota</taxon>
        <taxon>Metazoa</taxon>
        <taxon>Spiralia</taxon>
        <taxon>Lophotrochozoa</taxon>
        <taxon>Mollusca</taxon>
        <taxon>Gastropoda</taxon>
        <taxon>Heterobranchia</taxon>
        <taxon>Euthyneura</taxon>
        <taxon>Panpulmonata</taxon>
        <taxon>Eupulmonata</taxon>
        <taxon>Stylommatophora</taxon>
        <taxon>Helicina</taxon>
        <taxon>Arionoidea</taxon>
        <taxon>Arionidae</taxon>
        <taxon>Arion</taxon>
    </lineage>
</organism>
<dbReference type="GO" id="GO:0016020">
    <property type="term" value="C:membrane"/>
    <property type="evidence" value="ECO:0007669"/>
    <property type="project" value="UniProtKB-SubCell"/>
</dbReference>
<evidence type="ECO:0000256" key="2">
    <source>
        <dbReference type="ARBA" id="ARBA00005982"/>
    </source>
</evidence>
<dbReference type="PANTHER" id="PTHR11654">
    <property type="entry name" value="OLIGOPEPTIDE TRANSPORTER-RELATED"/>
    <property type="match status" value="1"/>
</dbReference>
<gene>
    <name evidence="8" type="primary">ORF49091</name>
</gene>
<keyword evidence="4" id="KW-0653">Protein transport</keyword>
<evidence type="ECO:0000256" key="5">
    <source>
        <dbReference type="ARBA" id="ARBA00022989"/>
    </source>
</evidence>
<comment type="subcellular location">
    <subcellularLocation>
        <location evidence="1">Membrane</location>
        <topology evidence="1">Multi-pass membrane protein</topology>
    </subcellularLocation>
</comment>
<evidence type="ECO:0000313" key="8">
    <source>
        <dbReference type="EMBL" id="CEK63667.1"/>
    </source>
</evidence>
<comment type="similarity">
    <text evidence="2">Belongs to the major facilitator superfamily. Proton-dependent oligopeptide transporter (POT/PTR) (TC 2.A.17) family.</text>
</comment>
<feature type="transmembrane region" description="Helical" evidence="7">
    <location>
        <begin position="260"/>
        <end position="281"/>
    </location>
</feature>
<evidence type="ECO:0000256" key="1">
    <source>
        <dbReference type="ARBA" id="ARBA00004141"/>
    </source>
</evidence>
<evidence type="ECO:0000256" key="7">
    <source>
        <dbReference type="SAM" id="Phobius"/>
    </source>
</evidence>
<name>A0A0B6Z5L4_9EUPU</name>
<keyword evidence="6 7" id="KW-0472">Membrane</keyword>
<accession>A0A0B6Z5L4</accession>
<protein>
    <submittedName>
        <fullName evidence="8">Uncharacterized protein</fullName>
    </submittedName>
</protein>
<evidence type="ECO:0000256" key="4">
    <source>
        <dbReference type="ARBA" id="ARBA00022856"/>
    </source>
</evidence>
<dbReference type="Pfam" id="PF00854">
    <property type="entry name" value="PTR2"/>
    <property type="match status" value="1"/>
</dbReference>
<dbReference type="AlphaFoldDB" id="A0A0B6Z5L4"/>
<feature type="transmembrane region" description="Helical" evidence="7">
    <location>
        <begin position="199"/>
        <end position="219"/>
    </location>
</feature>
<proteinExistence type="inferred from homology"/>
<dbReference type="InterPro" id="IPR000109">
    <property type="entry name" value="POT_fam"/>
</dbReference>
<evidence type="ECO:0000256" key="6">
    <source>
        <dbReference type="ARBA" id="ARBA00023136"/>
    </source>
</evidence>
<keyword evidence="4" id="KW-0571">Peptide transport</keyword>
<keyword evidence="3 7" id="KW-0812">Transmembrane</keyword>
<dbReference type="InterPro" id="IPR036259">
    <property type="entry name" value="MFS_trans_sf"/>
</dbReference>
<feature type="transmembrane region" description="Helical" evidence="7">
    <location>
        <begin position="231"/>
        <end position="248"/>
    </location>
</feature>
<sequence length="321" mass="35694">QLPAFTASELIKTTDENTTMSFLCVRQGMMTTSTGELTVHLKRNEAYRVVLHEDDTTDSCLATLYSDKRLKDTDGKATLSIINLVDSPYNITVWIKPYKKGQAQEVESLNVSIYPDKDSHFFTVEPGQYQLFYPSRDPQSSNITFIAVEPILNFGIGSVQTVILSGIHSNDSSTIQVSALHFVSLKENELSMAWLIPQYFVITVGEILFSITGLAFAYSQAPTSMKSALQAAWHLCVAVGDLIVVIVAETQLMPTQSAEFFLFAALMGLDIILFAVMAYMYKNRPSIADIDNEVDTMNLINCNTDTNDIALHDTSSRKRIK</sequence>
<reference evidence="8" key="1">
    <citation type="submission" date="2014-12" db="EMBL/GenBank/DDBJ databases">
        <title>Insight into the proteome of Arion vulgaris.</title>
        <authorList>
            <person name="Aradska J."/>
            <person name="Bulat T."/>
            <person name="Smidak R."/>
            <person name="Sarate P."/>
            <person name="Gangsoo J."/>
            <person name="Sialana F."/>
            <person name="Bilban M."/>
            <person name="Lubec G."/>
        </authorList>
    </citation>
    <scope>NUCLEOTIDE SEQUENCE</scope>
    <source>
        <tissue evidence="8">Skin</tissue>
    </source>
</reference>
<evidence type="ECO:0000256" key="3">
    <source>
        <dbReference type="ARBA" id="ARBA00022692"/>
    </source>
</evidence>
<dbReference type="Gene3D" id="1.20.1250.20">
    <property type="entry name" value="MFS general substrate transporter like domains"/>
    <property type="match status" value="1"/>
</dbReference>
<keyword evidence="5 7" id="KW-1133">Transmembrane helix</keyword>
<dbReference type="EMBL" id="HACG01016802">
    <property type="protein sequence ID" value="CEK63667.1"/>
    <property type="molecule type" value="Transcribed_RNA"/>
</dbReference>
<dbReference type="GO" id="GO:0015833">
    <property type="term" value="P:peptide transport"/>
    <property type="evidence" value="ECO:0007669"/>
    <property type="project" value="UniProtKB-KW"/>
</dbReference>